<keyword evidence="2" id="KW-1277">Toxin-antitoxin system</keyword>
<organism evidence="4 5">
    <name type="scientific">Anabaenopsis tanganyikae CS-531</name>
    <dbReference type="NCBI Taxonomy" id="2785304"/>
    <lineage>
        <taxon>Bacteria</taxon>
        <taxon>Bacillati</taxon>
        <taxon>Cyanobacteriota</taxon>
        <taxon>Cyanophyceae</taxon>
        <taxon>Nostocales</taxon>
        <taxon>Nodulariaceae</taxon>
        <taxon>Anabaenopsis</taxon>
        <taxon>Anabaenopsis tanganyikae</taxon>
    </lineage>
</organism>
<comment type="similarity">
    <text evidence="1 3">Belongs to the PemK/MazF family.</text>
</comment>
<dbReference type="Proteomes" id="UP001159386">
    <property type="component" value="Unassembled WGS sequence"/>
</dbReference>
<protein>
    <recommendedName>
        <fullName evidence="3">mRNA interferase</fullName>
        <ecNumber evidence="3">3.1.-.-</ecNumber>
    </recommendedName>
</protein>
<dbReference type="RefSeq" id="WP_271733425.1">
    <property type="nucleotide sequence ID" value="NZ_JANQDF010000112.1"/>
</dbReference>
<dbReference type="SUPFAM" id="SSF50118">
    <property type="entry name" value="Cell growth inhibitor/plasmid maintenance toxic component"/>
    <property type="match status" value="1"/>
</dbReference>
<dbReference type="InterPro" id="IPR011067">
    <property type="entry name" value="Plasmid_toxin/cell-grow_inhib"/>
</dbReference>
<keyword evidence="3" id="KW-0378">Hydrolase</keyword>
<evidence type="ECO:0000313" key="5">
    <source>
        <dbReference type="Proteomes" id="UP001159386"/>
    </source>
</evidence>
<proteinExistence type="inferred from homology"/>
<name>A0ABT6KFF4_9CYAN</name>
<gene>
    <name evidence="4" type="ORF">NWP22_11550</name>
</gene>
<comment type="function">
    <text evidence="3">Toxic component of a type II toxin-antitoxin (TA) system.</text>
</comment>
<accession>A0ABT6KFF4</accession>
<evidence type="ECO:0000256" key="2">
    <source>
        <dbReference type="ARBA" id="ARBA00022649"/>
    </source>
</evidence>
<dbReference type="Gene3D" id="2.30.30.110">
    <property type="match status" value="1"/>
</dbReference>
<evidence type="ECO:0000313" key="4">
    <source>
        <dbReference type="EMBL" id="MDH6106493.1"/>
    </source>
</evidence>
<dbReference type="PIRSF" id="PIRSF033490">
    <property type="entry name" value="MazF"/>
    <property type="match status" value="1"/>
</dbReference>
<dbReference type="Pfam" id="PF02452">
    <property type="entry name" value="PemK_toxin"/>
    <property type="match status" value="1"/>
</dbReference>
<evidence type="ECO:0000256" key="1">
    <source>
        <dbReference type="ARBA" id="ARBA00007521"/>
    </source>
</evidence>
<keyword evidence="5" id="KW-1185">Reference proteome</keyword>
<dbReference type="EMBL" id="JANQDF010000112">
    <property type="protein sequence ID" value="MDH6106493.1"/>
    <property type="molecule type" value="Genomic_DNA"/>
</dbReference>
<reference evidence="4 5" key="1">
    <citation type="journal article" date="2023" name="J. Phycol.">
        <title>Chrysosporum ovalisporum is synonymous with the true-branching cyanobacterium Umezakia natans (Nostocales/Aphanizomenonaceae).</title>
        <authorList>
            <person name="McGregor G.B."/>
            <person name="Sendall B.C."/>
            <person name="Niiyama Y."/>
            <person name="Tuji A."/>
            <person name="Willis A."/>
        </authorList>
    </citation>
    <scope>NUCLEOTIDE SEQUENCE [LARGE SCALE GENOMIC DNA]</scope>
    <source>
        <strain evidence="4 5">CS-531</strain>
    </source>
</reference>
<keyword evidence="3" id="KW-0255">Endonuclease</keyword>
<sequence length="116" mass="12946">MDLVMKRGEIYFANLSPTQGSDVDKRSLVLVVSNDINNNASTTVTILPIKSNTNRLHLFEVLLGQIDCGLSESFKVQVQQIRTISKQRISGDVVKCLDRESMDLVNDAMKLHLALE</sequence>
<dbReference type="PANTHER" id="PTHR33988:SF1">
    <property type="entry name" value="ENDORIBONUCLEASE MAZF7-RELATED"/>
    <property type="match status" value="1"/>
</dbReference>
<dbReference type="PANTHER" id="PTHR33988">
    <property type="entry name" value="ENDORIBONUCLEASE MAZF-RELATED"/>
    <property type="match status" value="1"/>
</dbReference>
<evidence type="ECO:0000256" key="3">
    <source>
        <dbReference type="PIRNR" id="PIRNR033490"/>
    </source>
</evidence>
<dbReference type="EC" id="3.1.-.-" evidence="3"/>
<keyword evidence="3" id="KW-0540">Nuclease</keyword>
<comment type="caution">
    <text evidence="4">The sequence shown here is derived from an EMBL/GenBank/DDBJ whole genome shotgun (WGS) entry which is preliminary data.</text>
</comment>
<dbReference type="InterPro" id="IPR003477">
    <property type="entry name" value="PemK-like"/>
</dbReference>